<dbReference type="STRING" id="1392250.A0A2I2GEI0"/>
<sequence>MESPSTVSVHTLEAGNLSLPERFFITPVDEEYKKKTVPSLSFLIQHQSALTGEITRIVFDLGIRRDPDLYSEAIRNHITTRLPLYRHPDVIESLSLGGLDSSNVDYVMFSHVHWDHVGMPSDFPSSYFIVGNGSRALLDGSQSLNNGSHSHFESDLLPLDRTFELPSSAESTSGPKVQQKHLPLLLSRLSEGDWTSLGPIPNAIDVFRDGSLWIVDAPGHLPGHTNLLCRVSVNPARYVYLAGDACHDRRILAGSKNIAEWTDPQYPHKVCCVHANKEQAMETIGWIRELESGRTGLGEVEVVLAHDVYWAGSAKGFGRYFPGHL</sequence>
<evidence type="ECO:0000313" key="6">
    <source>
        <dbReference type="EMBL" id="PLB51308.1"/>
    </source>
</evidence>
<dbReference type="EMBL" id="MSFO01000003">
    <property type="protein sequence ID" value="PLB51308.1"/>
    <property type="molecule type" value="Genomic_DNA"/>
</dbReference>
<dbReference type="VEuPathDB" id="FungiDB:P170DRAFT_446410"/>
<dbReference type="PANTHER" id="PTHR42978">
    <property type="entry name" value="QUORUM-QUENCHING LACTONASE YTNP-RELATED-RELATED"/>
    <property type="match status" value="1"/>
</dbReference>
<protein>
    <recommendedName>
        <fullName evidence="8">Metallo-beta-lactamase domain-containing protein</fullName>
    </recommendedName>
</protein>
<comment type="similarity">
    <text evidence="2">Belongs to the metallo-beta-lactamase superfamily.</text>
</comment>
<dbReference type="InterPro" id="IPR036866">
    <property type="entry name" value="RibonucZ/Hydroxyglut_hydro"/>
</dbReference>
<evidence type="ECO:0000256" key="5">
    <source>
        <dbReference type="ARBA" id="ARBA00022833"/>
    </source>
</evidence>
<dbReference type="OrthoDB" id="10250730at2759"/>
<evidence type="ECO:0000313" key="7">
    <source>
        <dbReference type="Proteomes" id="UP000234275"/>
    </source>
</evidence>
<accession>A0A2I2GEI0</accession>
<evidence type="ECO:0000256" key="1">
    <source>
        <dbReference type="ARBA" id="ARBA00001947"/>
    </source>
</evidence>
<comment type="cofactor">
    <cofactor evidence="1">
        <name>Zn(2+)</name>
        <dbReference type="ChEBI" id="CHEBI:29105"/>
    </cofactor>
</comment>
<evidence type="ECO:0000256" key="2">
    <source>
        <dbReference type="ARBA" id="ARBA00007749"/>
    </source>
</evidence>
<dbReference type="RefSeq" id="XP_024706610.1">
    <property type="nucleotide sequence ID" value="XM_024850789.1"/>
</dbReference>
<organism evidence="6 7">
    <name type="scientific">Aspergillus steynii IBT 23096</name>
    <dbReference type="NCBI Taxonomy" id="1392250"/>
    <lineage>
        <taxon>Eukaryota</taxon>
        <taxon>Fungi</taxon>
        <taxon>Dikarya</taxon>
        <taxon>Ascomycota</taxon>
        <taxon>Pezizomycotina</taxon>
        <taxon>Eurotiomycetes</taxon>
        <taxon>Eurotiomycetidae</taxon>
        <taxon>Eurotiales</taxon>
        <taxon>Aspergillaceae</taxon>
        <taxon>Aspergillus</taxon>
        <taxon>Aspergillus subgen. Circumdati</taxon>
    </lineage>
</organism>
<dbReference type="PANTHER" id="PTHR42978:SF2">
    <property type="entry name" value="102 KBASES UNSTABLE REGION: FROM 1 TO 119443"/>
    <property type="match status" value="1"/>
</dbReference>
<name>A0A2I2GEI0_9EURO</name>
<keyword evidence="3" id="KW-0479">Metal-binding</keyword>
<dbReference type="InterPro" id="IPR051013">
    <property type="entry name" value="MBL_superfamily_lactonases"/>
</dbReference>
<comment type="caution">
    <text evidence="6">The sequence shown here is derived from an EMBL/GenBank/DDBJ whole genome shotgun (WGS) entry which is preliminary data.</text>
</comment>
<reference evidence="6 7" key="1">
    <citation type="submission" date="2016-12" db="EMBL/GenBank/DDBJ databases">
        <title>The genomes of Aspergillus section Nigri reveals drivers in fungal speciation.</title>
        <authorList>
            <consortium name="DOE Joint Genome Institute"/>
            <person name="Vesth T.C."/>
            <person name="Nybo J."/>
            <person name="Theobald S."/>
            <person name="Brandl J."/>
            <person name="Frisvad J.C."/>
            <person name="Nielsen K.F."/>
            <person name="Lyhne E.K."/>
            <person name="Kogle M.E."/>
            <person name="Kuo A."/>
            <person name="Riley R."/>
            <person name="Clum A."/>
            <person name="Nolan M."/>
            <person name="Lipzen A."/>
            <person name="Salamov A."/>
            <person name="Henrissat B."/>
            <person name="Wiebenga A."/>
            <person name="De Vries R.P."/>
            <person name="Grigoriev I.V."/>
            <person name="Mortensen U.H."/>
            <person name="Andersen M.R."/>
            <person name="Baker S.E."/>
        </authorList>
    </citation>
    <scope>NUCLEOTIDE SEQUENCE [LARGE SCALE GENOMIC DNA]</scope>
    <source>
        <strain evidence="6 7">IBT 23096</strain>
    </source>
</reference>
<evidence type="ECO:0008006" key="8">
    <source>
        <dbReference type="Google" id="ProtNLM"/>
    </source>
</evidence>
<dbReference type="GO" id="GO:0016787">
    <property type="term" value="F:hydrolase activity"/>
    <property type="evidence" value="ECO:0007669"/>
    <property type="project" value="UniProtKB-KW"/>
</dbReference>
<keyword evidence="7" id="KW-1185">Reference proteome</keyword>
<dbReference type="GeneID" id="36558488"/>
<dbReference type="GO" id="GO:0046872">
    <property type="term" value="F:metal ion binding"/>
    <property type="evidence" value="ECO:0007669"/>
    <property type="project" value="UniProtKB-KW"/>
</dbReference>
<dbReference type="Proteomes" id="UP000234275">
    <property type="component" value="Unassembled WGS sequence"/>
</dbReference>
<keyword evidence="5" id="KW-0862">Zinc</keyword>
<proteinExistence type="inferred from homology"/>
<dbReference type="AlphaFoldDB" id="A0A2I2GEI0"/>
<dbReference type="SUPFAM" id="SSF56281">
    <property type="entry name" value="Metallo-hydrolase/oxidoreductase"/>
    <property type="match status" value="1"/>
</dbReference>
<dbReference type="CDD" id="cd07730">
    <property type="entry name" value="metallo-hydrolase-like_MBL-fold"/>
    <property type="match status" value="1"/>
</dbReference>
<evidence type="ECO:0000256" key="4">
    <source>
        <dbReference type="ARBA" id="ARBA00022801"/>
    </source>
</evidence>
<evidence type="ECO:0000256" key="3">
    <source>
        <dbReference type="ARBA" id="ARBA00022723"/>
    </source>
</evidence>
<keyword evidence="4" id="KW-0378">Hydrolase</keyword>
<dbReference type="Gene3D" id="3.60.15.10">
    <property type="entry name" value="Ribonuclease Z/Hydroxyacylglutathione hydrolase-like"/>
    <property type="match status" value="1"/>
</dbReference>
<gene>
    <name evidence="6" type="ORF">P170DRAFT_446410</name>
</gene>